<evidence type="ECO:0000313" key="1">
    <source>
        <dbReference type="EMBL" id="PUU76478.1"/>
    </source>
</evidence>
<dbReference type="OrthoDB" id="439792at2759"/>
<organism evidence="1 2">
    <name type="scientific">Tuber borchii</name>
    <name type="common">White truffle</name>
    <dbReference type="NCBI Taxonomy" id="42251"/>
    <lineage>
        <taxon>Eukaryota</taxon>
        <taxon>Fungi</taxon>
        <taxon>Dikarya</taxon>
        <taxon>Ascomycota</taxon>
        <taxon>Pezizomycotina</taxon>
        <taxon>Pezizomycetes</taxon>
        <taxon>Pezizales</taxon>
        <taxon>Tuberaceae</taxon>
        <taxon>Tuber</taxon>
    </lineage>
</organism>
<dbReference type="SUPFAM" id="SSF52540">
    <property type="entry name" value="P-loop containing nucleoside triphosphate hydrolases"/>
    <property type="match status" value="1"/>
</dbReference>
<dbReference type="AlphaFoldDB" id="A0A2T6ZLW4"/>
<gene>
    <name evidence="1" type="ORF">B9Z19DRAFT_990363</name>
</gene>
<reference evidence="1 2" key="1">
    <citation type="submission" date="2017-04" db="EMBL/GenBank/DDBJ databases">
        <title>Draft genome sequence of Tuber borchii Vittad., a whitish edible truffle.</title>
        <authorList>
            <consortium name="DOE Joint Genome Institute"/>
            <person name="Murat C."/>
            <person name="Kuo A."/>
            <person name="Barry K.W."/>
            <person name="Clum A."/>
            <person name="Dockter R.B."/>
            <person name="Fauchery L."/>
            <person name="Iotti M."/>
            <person name="Kohler A."/>
            <person name="Labutti K."/>
            <person name="Lindquist E.A."/>
            <person name="Lipzen A."/>
            <person name="Ohm R.A."/>
            <person name="Wang M."/>
            <person name="Grigoriev I.V."/>
            <person name="Zambonelli A."/>
            <person name="Martin F.M."/>
        </authorList>
    </citation>
    <scope>NUCLEOTIDE SEQUENCE [LARGE SCALE GENOMIC DNA]</scope>
    <source>
        <strain evidence="1 2">Tbo3840</strain>
    </source>
</reference>
<dbReference type="EMBL" id="NESQ01000187">
    <property type="protein sequence ID" value="PUU76478.1"/>
    <property type="molecule type" value="Genomic_DNA"/>
</dbReference>
<name>A0A2T6ZLW4_TUBBO</name>
<dbReference type="InterPro" id="IPR027417">
    <property type="entry name" value="P-loop_NTPase"/>
</dbReference>
<comment type="caution">
    <text evidence="1">The sequence shown here is derived from an EMBL/GenBank/DDBJ whole genome shotgun (WGS) entry which is preliminary data.</text>
</comment>
<accession>A0A2T6ZLW4</accession>
<keyword evidence="2" id="KW-1185">Reference proteome</keyword>
<sequence length="87" mass="9567">MAPSLEDVASLKDLVQKLQERIEKLELSMAGDPGSGADTPVDSLRMILMGPPGAGKGTQAPKIKEKYCICHLVCSLRYKYFEGYSQY</sequence>
<evidence type="ECO:0008006" key="3">
    <source>
        <dbReference type="Google" id="ProtNLM"/>
    </source>
</evidence>
<dbReference type="STRING" id="42251.A0A2T6ZLW4"/>
<evidence type="ECO:0000313" key="2">
    <source>
        <dbReference type="Proteomes" id="UP000244722"/>
    </source>
</evidence>
<dbReference type="Gene3D" id="3.40.50.300">
    <property type="entry name" value="P-loop containing nucleotide triphosphate hydrolases"/>
    <property type="match status" value="1"/>
</dbReference>
<dbReference type="Pfam" id="PF00406">
    <property type="entry name" value="ADK"/>
    <property type="match status" value="1"/>
</dbReference>
<dbReference type="Proteomes" id="UP000244722">
    <property type="component" value="Unassembled WGS sequence"/>
</dbReference>
<proteinExistence type="predicted"/>
<protein>
    <recommendedName>
        <fullName evidence="3">Adenylate kinase-domain-containing protein</fullName>
    </recommendedName>
</protein>